<dbReference type="EMBL" id="JACEIK010015504">
    <property type="protein sequence ID" value="MCE3217028.1"/>
    <property type="molecule type" value="Genomic_DNA"/>
</dbReference>
<feature type="transmembrane region" description="Helical" evidence="1">
    <location>
        <begin position="39"/>
        <end position="60"/>
    </location>
</feature>
<proteinExistence type="predicted"/>
<accession>A0ABS8X0R6</accession>
<keyword evidence="1" id="KW-1133">Transmembrane helix</keyword>
<reference evidence="2 3" key="1">
    <citation type="journal article" date="2021" name="BMC Genomics">
        <title>Datura genome reveals duplications of psychoactive alkaloid biosynthetic genes and high mutation rate following tissue culture.</title>
        <authorList>
            <person name="Rajewski A."/>
            <person name="Carter-House D."/>
            <person name="Stajich J."/>
            <person name="Litt A."/>
        </authorList>
    </citation>
    <scope>NUCLEOTIDE SEQUENCE [LARGE SCALE GENOMIC DNA]</scope>
    <source>
        <strain evidence="2">AR-01</strain>
    </source>
</reference>
<feature type="transmembrane region" description="Helical" evidence="1">
    <location>
        <begin position="12"/>
        <end position="33"/>
    </location>
</feature>
<organism evidence="2 3">
    <name type="scientific">Datura stramonium</name>
    <name type="common">Jimsonweed</name>
    <name type="synonym">Common thornapple</name>
    <dbReference type="NCBI Taxonomy" id="4076"/>
    <lineage>
        <taxon>Eukaryota</taxon>
        <taxon>Viridiplantae</taxon>
        <taxon>Streptophyta</taxon>
        <taxon>Embryophyta</taxon>
        <taxon>Tracheophyta</taxon>
        <taxon>Spermatophyta</taxon>
        <taxon>Magnoliopsida</taxon>
        <taxon>eudicotyledons</taxon>
        <taxon>Gunneridae</taxon>
        <taxon>Pentapetalae</taxon>
        <taxon>asterids</taxon>
        <taxon>lamiids</taxon>
        <taxon>Solanales</taxon>
        <taxon>Solanaceae</taxon>
        <taxon>Solanoideae</taxon>
        <taxon>Datureae</taxon>
        <taxon>Datura</taxon>
    </lineage>
</organism>
<keyword evidence="3" id="KW-1185">Reference proteome</keyword>
<evidence type="ECO:0000256" key="1">
    <source>
        <dbReference type="SAM" id="Phobius"/>
    </source>
</evidence>
<keyword evidence="1" id="KW-0472">Membrane</keyword>
<keyword evidence="1" id="KW-0812">Transmembrane</keyword>
<dbReference type="Proteomes" id="UP000823775">
    <property type="component" value="Unassembled WGS sequence"/>
</dbReference>
<protein>
    <submittedName>
        <fullName evidence="2">Uncharacterized protein</fullName>
    </submittedName>
</protein>
<evidence type="ECO:0000313" key="3">
    <source>
        <dbReference type="Proteomes" id="UP000823775"/>
    </source>
</evidence>
<evidence type="ECO:0000313" key="2">
    <source>
        <dbReference type="EMBL" id="MCE3217028.1"/>
    </source>
</evidence>
<name>A0ABS8X0R6_DATST</name>
<sequence length="107" mass="11612">MYCRSVPENYMVLLLFLNSERAVVALFIARIIFSVPQPLLFESLSLSLISLLALLVEIAVDQSSPSSIYKFFKTSPGASSGDIFGGSDTARAYGVKVDLDSKSSIVK</sequence>
<gene>
    <name evidence="2" type="ORF">HAX54_010111</name>
</gene>
<comment type="caution">
    <text evidence="2">The sequence shown here is derived from an EMBL/GenBank/DDBJ whole genome shotgun (WGS) entry which is preliminary data.</text>
</comment>